<dbReference type="OrthoDB" id="4465865at2"/>
<proteinExistence type="predicted"/>
<gene>
    <name evidence="2" type="ORF">SAMN04490220_0548</name>
</gene>
<name>A0A1H4IUR2_RHOJO</name>
<feature type="compositionally biased region" description="Low complexity" evidence="1">
    <location>
        <begin position="96"/>
        <end position="105"/>
    </location>
</feature>
<organism evidence="2 3">
    <name type="scientific">Rhodococcus jostii</name>
    <dbReference type="NCBI Taxonomy" id="132919"/>
    <lineage>
        <taxon>Bacteria</taxon>
        <taxon>Bacillati</taxon>
        <taxon>Actinomycetota</taxon>
        <taxon>Actinomycetes</taxon>
        <taxon>Mycobacteriales</taxon>
        <taxon>Nocardiaceae</taxon>
        <taxon>Rhodococcus</taxon>
    </lineage>
</organism>
<evidence type="ECO:0000313" key="2">
    <source>
        <dbReference type="EMBL" id="SEB37871.1"/>
    </source>
</evidence>
<evidence type="ECO:0008006" key="4">
    <source>
        <dbReference type="Google" id="ProtNLM"/>
    </source>
</evidence>
<dbReference type="EMBL" id="FNTL01000002">
    <property type="protein sequence ID" value="SEB37871.1"/>
    <property type="molecule type" value="Genomic_DNA"/>
</dbReference>
<evidence type="ECO:0000313" key="3">
    <source>
        <dbReference type="Proteomes" id="UP000183407"/>
    </source>
</evidence>
<protein>
    <recommendedName>
        <fullName evidence="4">DUF3263 domain-containing protein</fullName>
    </recommendedName>
</protein>
<feature type="region of interest" description="Disordered" evidence="1">
    <location>
        <begin position="84"/>
        <end position="126"/>
    </location>
</feature>
<reference evidence="3" key="1">
    <citation type="submission" date="2016-10" db="EMBL/GenBank/DDBJ databases">
        <authorList>
            <person name="Varghese N."/>
        </authorList>
    </citation>
    <scope>NUCLEOTIDE SEQUENCE [LARGE SCALE GENOMIC DNA]</scope>
    <source>
        <strain evidence="3">DSM 44719</strain>
    </source>
</reference>
<dbReference type="AlphaFoldDB" id="A0A1H4IUR2"/>
<dbReference type="Proteomes" id="UP000183407">
    <property type="component" value="Unassembled WGS sequence"/>
</dbReference>
<accession>A0A1H4IUR2</accession>
<sequence>MNSREYRRWSQRRRAAWAEVNRTHKHRDTEAERLIEFASMWAPYGGPDEEEILVHFGMSRLRFIERLWQVIPDSNCAQGEIRSLAGTYPAPPANGRSSSRSVSRSAGHVDGAGGWRSDRSQAVTQT</sequence>
<evidence type="ECO:0000256" key="1">
    <source>
        <dbReference type="SAM" id="MobiDB-lite"/>
    </source>
</evidence>